<dbReference type="GO" id="GO:0003677">
    <property type="term" value="F:DNA binding"/>
    <property type="evidence" value="ECO:0007669"/>
    <property type="project" value="InterPro"/>
</dbReference>
<feature type="domain" description="MADF" evidence="3">
    <location>
        <begin position="38"/>
        <end position="130"/>
    </location>
</feature>
<organism evidence="5 6">
    <name type="scientific">Arctia plantaginis</name>
    <name type="common">Wood tiger moth</name>
    <name type="synonym">Phalaena plantaginis</name>
    <dbReference type="NCBI Taxonomy" id="874455"/>
    <lineage>
        <taxon>Eukaryota</taxon>
        <taxon>Metazoa</taxon>
        <taxon>Ecdysozoa</taxon>
        <taxon>Arthropoda</taxon>
        <taxon>Hexapoda</taxon>
        <taxon>Insecta</taxon>
        <taxon>Pterygota</taxon>
        <taxon>Neoptera</taxon>
        <taxon>Endopterygota</taxon>
        <taxon>Lepidoptera</taxon>
        <taxon>Glossata</taxon>
        <taxon>Ditrysia</taxon>
        <taxon>Noctuoidea</taxon>
        <taxon>Erebidae</taxon>
        <taxon>Arctiinae</taxon>
        <taxon>Arctia</taxon>
    </lineage>
</organism>
<dbReference type="GO" id="GO:0005667">
    <property type="term" value="C:transcription regulator complex"/>
    <property type="evidence" value="ECO:0007669"/>
    <property type="project" value="TreeGrafter"/>
</dbReference>
<evidence type="ECO:0000259" key="4">
    <source>
        <dbReference type="PROSITE" id="PS51031"/>
    </source>
</evidence>
<keyword evidence="1" id="KW-0539">Nucleus</keyword>
<dbReference type="PANTHER" id="PTHR12243">
    <property type="entry name" value="MADF DOMAIN TRANSCRIPTION FACTOR"/>
    <property type="match status" value="1"/>
</dbReference>
<evidence type="ECO:0000259" key="3">
    <source>
        <dbReference type="PROSITE" id="PS51029"/>
    </source>
</evidence>
<dbReference type="AlphaFoldDB" id="A0A8S1A3B7"/>
<evidence type="ECO:0000313" key="6">
    <source>
        <dbReference type="Proteomes" id="UP000494256"/>
    </source>
</evidence>
<proteinExistence type="predicted"/>
<name>A0A8S1A3B7_ARCPL</name>
<comment type="subcellular location">
    <subcellularLocation>
        <location evidence="1">Nucleus</location>
    </subcellularLocation>
</comment>
<dbReference type="SMART" id="SM00595">
    <property type="entry name" value="MADF"/>
    <property type="match status" value="1"/>
</dbReference>
<dbReference type="EMBL" id="CADEBD010000308">
    <property type="protein sequence ID" value="CAB3238943.1"/>
    <property type="molecule type" value="Genomic_DNA"/>
</dbReference>
<dbReference type="InterPro" id="IPR004210">
    <property type="entry name" value="BESS_motif"/>
</dbReference>
<dbReference type="InterPro" id="IPR006578">
    <property type="entry name" value="MADF-dom"/>
</dbReference>
<evidence type="ECO:0000313" key="5">
    <source>
        <dbReference type="EMBL" id="CAB3238943.1"/>
    </source>
</evidence>
<dbReference type="Pfam" id="PF10545">
    <property type="entry name" value="MADF_DNA_bdg"/>
    <property type="match status" value="1"/>
</dbReference>
<feature type="domain" description="BESS" evidence="4">
    <location>
        <begin position="218"/>
        <end position="257"/>
    </location>
</feature>
<dbReference type="PANTHER" id="PTHR12243:SF60">
    <property type="entry name" value="SI:CH211-15D5.12-RELATED"/>
    <property type="match status" value="1"/>
</dbReference>
<gene>
    <name evidence="5" type="ORF">APLA_LOCUS8410</name>
</gene>
<protein>
    <recommendedName>
        <fullName evidence="7">Transcription factor Adf-1</fullName>
    </recommendedName>
</protein>
<dbReference type="GO" id="GO:0006357">
    <property type="term" value="P:regulation of transcription by RNA polymerase II"/>
    <property type="evidence" value="ECO:0007669"/>
    <property type="project" value="TreeGrafter"/>
</dbReference>
<feature type="region of interest" description="Disordered" evidence="2">
    <location>
        <begin position="164"/>
        <end position="214"/>
    </location>
</feature>
<dbReference type="GO" id="GO:0005634">
    <property type="term" value="C:nucleus"/>
    <property type="evidence" value="ECO:0007669"/>
    <property type="project" value="UniProtKB-SubCell"/>
</dbReference>
<dbReference type="Pfam" id="PF02944">
    <property type="entry name" value="BESS"/>
    <property type="match status" value="1"/>
</dbReference>
<dbReference type="InterPro" id="IPR039353">
    <property type="entry name" value="TF_Adf1"/>
</dbReference>
<dbReference type="Proteomes" id="UP000494256">
    <property type="component" value="Unassembled WGS sequence"/>
</dbReference>
<accession>A0A8S1A3B7</accession>
<reference evidence="5 6" key="1">
    <citation type="submission" date="2020-04" db="EMBL/GenBank/DDBJ databases">
        <authorList>
            <person name="Wallbank WR R."/>
            <person name="Pardo Diaz C."/>
            <person name="Kozak K."/>
            <person name="Martin S."/>
            <person name="Jiggins C."/>
            <person name="Moest M."/>
            <person name="Warren A I."/>
            <person name="Byers J.R.P. K."/>
            <person name="Montejo-Kovacevich G."/>
            <person name="Yen C E."/>
        </authorList>
    </citation>
    <scope>NUCLEOTIDE SEQUENCE [LARGE SCALE GENOMIC DNA]</scope>
</reference>
<dbReference type="OrthoDB" id="7447586at2759"/>
<dbReference type="PROSITE" id="PS51031">
    <property type="entry name" value="BESS"/>
    <property type="match status" value="1"/>
</dbReference>
<feature type="compositionally biased region" description="Polar residues" evidence="2">
    <location>
        <begin position="187"/>
        <end position="202"/>
    </location>
</feature>
<evidence type="ECO:0008006" key="7">
    <source>
        <dbReference type="Google" id="ProtNLM"/>
    </source>
</evidence>
<dbReference type="PROSITE" id="PS51029">
    <property type="entry name" value="MADF"/>
    <property type="match status" value="1"/>
</dbReference>
<evidence type="ECO:0000256" key="1">
    <source>
        <dbReference type="PROSITE-ProRule" id="PRU00371"/>
    </source>
</evidence>
<evidence type="ECO:0000256" key="2">
    <source>
        <dbReference type="SAM" id="MobiDB-lite"/>
    </source>
</evidence>
<comment type="caution">
    <text evidence="5">The sequence shown here is derived from an EMBL/GenBank/DDBJ whole genome shotgun (WGS) entry which is preliminary data.</text>
</comment>
<sequence>MLLLASRVFINLVLDRRTELIRNFRQTVMRDKRELMVKFAKIVERHPEIYDQNLEAYKTRQLDASWEKVASSVRNELKEECTVEELRAKWKGIRSSFNRYKSKLINPSDANPFKKYYLYDTLKFLDPFTKPKGSLLKESIFEECGIYEDESKSNSSTEDWALAETKPNISDKRIPDNQIKSEPLDHQSVNNIKTSEYSNCGNSKKRKYSSEDKGIDDDNEDLQFFKSILPDIRDFTNKEKRKLKMGILRLIDDLENERKQL</sequence>